<keyword evidence="3" id="KW-1185">Reference proteome</keyword>
<evidence type="ECO:0000313" key="3">
    <source>
        <dbReference type="Proteomes" id="UP000199024"/>
    </source>
</evidence>
<protein>
    <submittedName>
        <fullName evidence="2">Uncharacterized protein</fullName>
    </submittedName>
</protein>
<keyword evidence="1" id="KW-0732">Signal</keyword>
<dbReference type="RefSeq" id="WP_089837839.1">
    <property type="nucleotide sequence ID" value="NZ_FOZL01000001.1"/>
</dbReference>
<evidence type="ECO:0000313" key="2">
    <source>
        <dbReference type="EMBL" id="SFS07754.1"/>
    </source>
</evidence>
<dbReference type="AlphaFoldDB" id="A0A1I6LWI5"/>
<dbReference type="EMBL" id="FOZL01000001">
    <property type="protein sequence ID" value="SFS07754.1"/>
    <property type="molecule type" value="Genomic_DNA"/>
</dbReference>
<dbReference type="Proteomes" id="UP000199024">
    <property type="component" value="Unassembled WGS sequence"/>
</dbReference>
<proteinExistence type="predicted"/>
<evidence type="ECO:0000256" key="1">
    <source>
        <dbReference type="SAM" id="SignalP"/>
    </source>
</evidence>
<reference evidence="2 3" key="1">
    <citation type="submission" date="2016-10" db="EMBL/GenBank/DDBJ databases">
        <authorList>
            <person name="de Groot N.N."/>
        </authorList>
    </citation>
    <scope>NUCLEOTIDE SEQUENCE [LARGE SCALE GENOMIC DNA]</scope>
    <source>
        <strain evidence="2 3">DSM 21001</strain>
    </source>
</reference>
<organism evidence="2 3">
    <name type="scientific">Granulicella pectinivorans</name>
    <dbReference type="NCBI Taxonomy" id="474950"/>
    <lineage>
        <taxon>Bacteria</taxon>
        <taxon>Pseudomonadati</taxon>
        <taxon>Acidobacteriota</taxon>
        <taxon>Terriglobia</taxon>
        <taxon>Terriglobales</taxon>
        <taxon>Acidobacteriaceae</taxon>
        <taxon>Granulicella</taxon>
    </lineage>
</organism>
<dbReference type="STRING" id="474950.SAMN05421771_1385"/>
<sequence>MTTKTPFSTRTRLILLTLALLPIACDTKAKPTPENYLQTLNTYFADKSECLLPNTRFPLITSDPAEINRMNTLVAAQLLTVSHETAIHVARYVPSTLGEKSAPHFCYGHRNVTTIDSSTPLAPANGFNETQVTYHYSMKDVPIWAKTPSVQAAYPEMAAKVTGSTQDKATLAQTRVGFQVPD</sequence>
<name>A0A1I6LWI5_9BACT</name>
<accession>A0A1I6LWI5</accession>
<feature type="signal peptide" evidence="1">
    <location>
        <begin position="1"/>
        <end position="29"/>
    </location>
</feature>
<feature type="chain" id="PRO_5011636459" evidence="1">
    <location>
        <begin position="30"/>
        <end position="182"/>
    </location>
</feature>
<dbReference type="OrthoDB" id="118909at2"/>
<gene>
    <name evidence="2" type="ORF">SAMN05421771_1385</name>
</gene>